<evidence type="ECO:0000256" key="1">
    <source>
        <dbReference type="SAM" id="MobiDB-lite"/>
    </source>
</evidence>
<dbReference type="AlphaFoldDB" id="A0ABC8UFY0"/>
<feature type="compositionally biased region" description="Polar residues" evidence="1">
    <location>
        <begin position="97"/>
        <end position="109"/>
    </location>
</feature>
<proteinExistence type="predicted"/>
<comment type="caution">
    <text evidence="2">The sequence shown here is derived from an EMBL/GenBank/DDBJ whole genome shotgun (WGS) entry which is preliminary data.</text>
</comment>
<reference evidence="2 3" key="1">
    <citation type="submission" date="2024-02" db="EMBL/GenBank/DDBJ databases">
        <authorList>
            <person name="Vignale AGUSTIN F."/>
            <person name="Sosa J E."/>
            <person name="Modenutti C."/>
        </authorList>
    </citation>
    <scope>NUCLEOTIDE SEQUENCE [LARGE SCALE GENOMIC DNA]</scope>
</reference>
<organism evidence="2 3">
    <name type="scientific">Ilex paraguariensis</name>
    <name type="common">yerba mate</name>
    <dbReference type="NCBI Taxonomy" id="185542"/>
    <lineage>
        <taxon>Eukaryota</taxon>
        <taxon>Viridiplantae</taxon>
        <taxon>Streptophyta</taxon>
        <taxon>Embryophyta</taxon>
        <taxon>Tracheophyta</taxon>
        <taxon>Spermatophyta</taxon>
        <taxon>Magnoliopsida</taxon>
        <taxon>eudicotyledons</taxon>
        <taxon>Gunneridae</taxon>
        <taxon>Pentapetalae</taxon>
        <taxon>asterids</taxon>
        <taxon>campanulids</taxon>
        <taxon>Aquifoliales</taxon>
        <taxon>Aquifoliaceae</taxon>
        <taxon>Ilex</taxon>
    </lineage>
</organism>
<accession>A0ABC8UFY0</accession>
<dbReference type="EMBL" id="CAUOFW020007613">
    <property type="protein sequence ID" value="CAK9179906.1"/>
    <property type="molecule type" value="Genomic_DNA"/>
</dbReference>
<gene>
    <name evidence="2" type="ORF">ILEXP_LOCUS49853</name>
</gene>
<evidence type="ECO:0000313" key="3">
    <source>
        <dbReference type="Proteomes" id="UP001642360"/>
    </source>
</evidence>
<dbReference type="PANTHER" id="PTHR47070:SF2">
    <property type="entry name" value="OS06G0206100 PROTEIN"/>
    <property type="match status" value="1"/>
</dbReference>
<dbReference type="PANTHER" id="PTHR47070">
    <property type="entry name" value="HYDROXYPROLINE-RICH GLYCOPROTEIN-LIKE"/>
    <property type="match status" value="1"/>
</dbReference>
<dbReference type="Proteomes" id="UP001642360">
    <property type="component" value="Unassembled WGS sequence"/>
</dbReference>
<name>A0ABC8UFY0_9AQUA</name>
<evidence type="ECO:0000313" key="2">
    <source>
        <dbReference type="EMBL" id="CAK9179906.1"/>
    </source>
</evidence>
<feature type="compositionally biased region" description="Polar residues" evidence="1">
    <location>
        <begin position="41"/>
        <end position="56"/>
    </location>
</feature>
<protein>
    <submittedName>
        <fullName evidence="2">Uncharacterized protein</fullName>
    </submittedName>
</protein>
<sequence>MNPDETVQKLLNQDKRFNREVRIVRDNRFNQNANLEVKPPSVQSSTPRNEPVISNTSEKRYSYMDGMFLDKRFNREVRIVRDNRFNQNANLEVKPPSVQSSTPRNEPVISNTSEKRCYRHMWLGSCSCLWGRRMLKMS</sequence>
<feature type="region of interest" description="Disordered" evidence="1">
    <location>
        <begin position="32"/>
        <end position="58"/>
    </location>
</feature>
<keyword evidence="3" id="KW-1185">Reference proteome</keyword>
<feature type="region of interest" description="Disordered" evidence="1">
    <location>
        <begin position="90"/>
        <end position="109"/>
    </location>
</feature>